<dbReference type="InterPro" id="IPR022893">
    <property type="entry name" value="Shikimate_DH_fam"/>
</dbReference>
<evidence type="ECO:0000256" key="2">
    <source>
        <dbReference type="ARBA" id="ARBA00023002"/>
    </source>
</evidence>
<evidence type="ECO:0000256" key="1">
    <source>
        <dbReference type="ARBA" id="ARBA00004871"/>
    </source>
</evidence>
<accession>A0ABN6PIY8</accession>
<dbReference type="Gene3D" id="3.40.50.10860">
    <property type="entry name" value="Leucine Dehydrogenase, chain A, domain 1"/>
    <property type="match status" value="1"/>
</dbReference>
<evidence type="ECO:0000256" key="3">
    <source>
        <dbReference type="ARBA" id="ARBA00023141"/>
    </source>
</evidence>
<evidence type="ECO:0000313" key="5">
    <source>
        <dbReference type="EMBL" id="BDI03708.1"/>
    </source>
</evidence>
<keyword evidence="3" id="KW-0028">Amino-acid biosynthesis</keyword>
<keyword evidence="6" id="KW-1185">Reference proteome</keyword>
<feature type="domain" description="Shikimate dehydrogenase substrate binding N-terminal" evidence="4">
    <location>
        <begin position="24"/>
        <end position="107"/>
    </location>
</feature>
<dbReference type="InterPro" id="IPR013708">
    <property type="entry name" value="Shikimate_DH-bd_N"/>
</dbReference>
<keyword evidence="2" id="KW-0560">Oxidoreductase</keyword>
<keyword evidence="3" id="KW-0057">Aromatic amino acid biosynthesis</keyword>
<dbReference type="EMBL" id="AP025730">
    <property type="protein sequence ID" value="BDI03708.1"/>
    <property type="molecule type" value="Genomic_DNA"/>
</dbReference>
<dbReference type="Pfam" id="PF08501">
    <property type="entry name" value="Shikimate_dh_N"/>
    <property type="match status" value="1"/>
</dbReference>
<dbReference type="CDD" id="cd01065">
    <property type="entry name" value="NAD_bind_Shikimate_DH"/>
    <property type="match status" value="1"/>
</dbReference>
<organism evidence="5 6">
    <name type="scientific">Sphaerotilus microaerophilus</name>
    <dbReference type="NCBI Taxonomy" id="2914710"/>
    <lineage>
        <taxon>Bacteria</taxon>
        <taxon>Pseudomonadati</taxon>
        <taxon>Pseudomonadota</taxon>
        <taxon>Betaproteobacteria</taxon>
        <taxon>Burkholderiales</taxon>
        <taxon>Sphaerotilaceae</taxon>
        <taxon>Sphaerotilus</taxon>
    </lineage>
</organism>
<dbReference type="PANTHER" id="PTHR21089">
    <property type="entry name" value="SHIKIMATE DEHYDROGENASE"/>
    <property type="match status" value="1"/>
</dbReference>
<evidence type="ECO:0000259" key="4">
    <source>
        <dbReference type="Pfam" id="PF08501"/>
    </source>
</evidence>
<proteinExistence type="predicted"/>
<reference evidence="5" key="1">
    <citation type="submission" date="2022-04" db="EMBL/GenBank/DDBJ databases">
        <title>Whole genome sequence of Sphaerotilus sp. FB-5.</title>
        <authorList>
            <person name="Takeda M."/>
            <person name="Narihara S."/>
            <person name="Akimoto M."/>
            <person name="Akimoto R."/>
            <person name="Nishiyashiki S."/>
            <person name="Murakami T."/>
        </authorList>
    </citation>
    <scope>NUCLEOTIDE SEQUENCE</scope>
    <source>
        <strain evidence="5">FB-5</strain>
    </source>
</reference>
<dbReference type="InterPro" id="IPR046346">
    <property type="entry name" value="Aminoacid_DH-like_N_sf"/>
</dbReference>
<sequence>MLDNPRLPIVPPMDITGRTRVFMILGDPIAQVQAPALFNPIFRAQGIDAVLVPANISPADLGGFVQQVLRARNIDGLWLTIPHKAAVLPLLDRCDRLGRIAQAVNAVRRNADGTLEGALFDGEGFAKALDRFEVPVPGRRALIVGTGGAGMAIAVSLAERGAAAIALFDPDASRSTAAAERINAAFGSQPARVATTADAAGFDLVVQASPLGMDSRDALPLDPASVQPGAVVVDILMKNQPTPLLRACAQRGARVYPGFEMLNQQIPDYLRFFGLPVPADLTDRSSAAGVGISMPVPPPIGR</sequence>
<dbReference type="SUPFAM" id="SSF51735">
    <property type="entry name" value="NAD(P)-binding Rossmann-fold domains"/>
    <property type="match status" value="1"/>
</dbReference>
<dbReference type="PANTHER" id="PTHR21089:SF1">
    <property type="entry name" value="BIFUNCTIONAL 3-DEHYDROQUINATE DEHYDRATASE_SHIKIMATE DEHYDROGENASE, CHLOROPLASTIC"/>
    <property type="match status" value="1"/>
</dbReference>
<dbReference type="InterPro" id="IPR036291">
    <property type="entry name" value="NAD(P)-bd_dom_sf"/>
</dbReference>
<dbReference type="SUPFAM" id="SSF53223">
    <property type="entry name" value="Aminoacid dehydrogenase-like, N-terminal domain"/>
    <property type="match status" value="1"/>
</dbReference>
<name>A0ABN6PIY8_9BURK</name>
<dbReference type="Gene3D" id="3.40.50.720">
    <property type="entry name" value="NAD(P)-binding Rossmann-like Domain"/>
    <property type="match status" value="1"/>
</dbReference>
<dbReference type="Proteomes" id="UP001057498">
    <property type="component" value="Chromosome"/>
</dbReference>
<comment type="pathway">
    <text evidence="1">Metabolic intermediate biosynthesis; chorismate biosynthesis; chorismate from D-erythrose 4-phosphate and phosphoenolpyruvate: step 4/7.</text>
</comment>
<protein>
    <submittedName>
        <fullName evidence="5">Shikimate dehydrogenase</fullName>
    </submittedName>
</protein>
<evidence type="ECO:0000313" key="6">
    <source>
        <dbReference type="Proteomes" id="UP001057498"/>
    </source>
</evidence>
<gene>
    <name evidence="5" type="primary">rifI</name>
    <name evidence="5" type="ORF">CATMQ487_06780</name>
</gene>